<dbReference type="Gene3D" id="3.40.470.10">
    <property type="entry name" value="Uracil-DNA glycosylase-like domain"/>
    <property type="match status" value="1"/>
</dbReference>
<feature type="compositionally biased region" description="Low complexity" evidence="4">
    <location>
        <begin position="71"/>
        <end position="82"/>
    </location>
</feature>
<dbReference type="EC" id="3.2.2.29" evidence="6"/>
<dbReference type="GO" id="GO:0141016">
    <property type="term" value="F:G/T mismatch-specific thymine-DNA glycosylase activity"/>
    <property type="evidence" value="ECO:0007669"/>
    <property type="project" value="UniProtKB-EC"/>
</dbReference>
<feature type="compositionally biased region" description="Basic and acidic residues" evidence="4">
    <location>
        <begin position="7"/>
        <end position="17"/>
    </location>
</feature>
<dbReference type="InterPro" id="IPR005122">
    <property type="entry name" value="Uracil-DNA_glycosylase-like"/>
</dbReference>
<keyword evidence="2 6" id="KW-0378">Hydrolase</keyword>
<evidence type="ECO:0000256" key="1">
    <source>
        <dbReference type="ARBA" id="ARBA00022763"/>
    </source>
</evidence>
<evidence type="ECO:0000256" key="4">
    <source>
        <dbReference type="SAM" id="MobiDB-lite"/>
    </source>
</evidence>
<reference evidence="6 7" key="1">
    <citation type="submission" date="2023-08" db="EMBL/GenBank/DDBJ databases">
        <title>Black Yeasts Isolated from many extreme environments.</title>
        <authorList>
            <person name="Coleine C."/>
            <person name="Stajich J.E."/>
            <person name="Selbmann L."/>
        </authorList>
    </citation>
    <scope>NUCLEOTIDE SEQUENCE [LARGE SCALE GENOMIC DNA]</scope>
    <source>
        <strain evidence="6 7">CCFEE 5910</strain>
    </source>
</reference>
<feature type="region of interest" description="Disordered" evidence="4">
    <location>
        <begin position="1"/>
        <end position="126"/>
    </location>
</feature>
<evidence type="ECO:0000256" key="3">
    <source>
        <dbReference type="ARBA" id="ARBA00023204"/>
    </source>
</evidence>
<dbReference type="Pfam" id="PF03167">
    <property type="entry name" value="UDG"/>
    <property type="match status" value="1"/>
</dbReference>
<evidence type="ECO:0000313" key="6">
    <source>
        <dbReference type="EMBL" id="KAK5091316.1"/>
    </source>
</evidence>
<organism evidence="6 7">
    <name type="scientific">Lithohypha guttulata</name>
    <dbReference type="NCBI Taxonomy" id="1690604"/>
    <lineage>
        <taxon>Eukaryota</taxon>
        <taxon>Fungi</taxon>
        <taxon>Dikarya</taxon>
        <taxon>Ascomycota</taxon>
        <taxon>Pezizomycotina</taxon>
        <taxon>Eurotiomycetes</taxon>
        <taxon>Chaetothyriomycetidae</taxon>
        <taxon>Chaetothyriales</taxon>
        <taxon>Trichomeriaceae</taxon>
        <taxon>Lithohypha</taxon>
    </lineage>
</organism>
<keyword evidence="3" id="KW-0234">DNA repair</keyword>
<keyword evidence="1" id="KW-0227">DNA damage</keyword>
<dbReference type="GO" id="GO:0004844">
    <property type="term" value="F:uracil DNA N-glycosylase activity"/>
    <property type="evidence" value="ECO:0007669"/>
    <property type="project" value="TreeGrafter"/>
</dbReference>
<accession>A0AAN7THJ0</accession>
<protein>
    <submittedName>
        <fullName evidence="6">Uracil DNA N-glycosylase Thp1</fullName>
        <ecNumber evidence="6">3.2.2.29</ecNumber>
    </submittedName>
</protein>
<dbReference type="CDD" id="cd10028">
    <property type="entry name" value="UDG-F2_TDG_MUG"/>
    <property type="match status" value="1"/>
</dbReference>
<comment type="caution">
    <text evidence="6">The sequence shown here is derived from an EMBL/GenBank/DDBJ whole genome shotgun (WGS) entry which is preliminary data.</text>
</comment>
<evidence type="ECO:0000256" key="2">
    <source>
        <dbReference type="ARBA" id="ARBA00022801"/>
    </source>
</evidence>
<name>A0AAN7THJ0_9EURO</name>
<feature type="domain" description="Uracil-DNA glycosylase-like" evidence="5">
    <location>
        <begin position="140"/>
        <end position="308"/>
    </location>
</feature>
<feature type="compositionally biased region" description="Polar residues" evidence="4">
    <location>
        <begin position="94"/>
        <end position="103"/>
    </location>
</feature>
<sequence>MLVTDSNHSELRDRSEAEPSAVIENNLNARDQQTSDFKQKLQQFGFRPETSAMAPRTRQSVAASPSQKLTSNAAKNASVSNSDVTSKVRIDGSESATKAALSNSRKRKRATKNVESPTVKGSAVNPVNNLKDSLKEGLILVSIGVNPGIMTGLTGEAYSHPSNRYWPTLYASGITPVPQKPKDTHSLMDLYGLGHTNVVAHIASRAASDLTKEDWMVGARDLDEKIRKFKPEAVCLVGEGIFTQWFRYKEGRPHNVKKDGPVKFGIQDEKYWIGRKEGEYKGSTTWVVTTTSGASTKHSTQERVAIWKPLGDWFAPKRDQWIKERKGQEETADVI</sequence>
<proteinExistence type="predicted"/>
<evidence type="ECO:0000313" key="7">
    <source>
        <dbReference type="Proteomes" id="UP001309876"/>
    </source>
</evidence>
<dbReference type="PANTHER" id="PTHR12159">
    <property type="entry name" value="G/T AND G/U MISMATCH-SPECIFIC DNA GLYCOSYLASE"/>
    <property type="match status" value="1"/>
</dbReference>
<feature type="compositionally biased region" description="Polar residues" evidence="4">
    <location>
        <begin position="23"/>
        <end position="42"/>
    </location>
</feature>
<dbReference type="AlphaFoldDB" id="A0AAN7THJ0"/>
<keyword evidence="6" id="KW-0326">Glycosidase</keyword>
<dbReference type="PANTHER" id="PTHR12159:SF9">
    <property type="entry name" value="G_T MISMATCH-SPECIFIC THYMINE DNA GLYCOSYLASE"/>
    <property type="match status" value="1"/>
</dbReference>
<dbReference type="InterPro" id="IPR036895">
    <property type="entry name" value="Uracil-DNA_glycosylase-like_sf"/>
</dbReference>
<dbReference type="EMBL" id="JAVRRJ010000001">
    <property type="protein sequence ID" value="KAK5091316.1"/>
    <property type="molecule type" value="Genomic_DNA"/>
</dbReference>
<dbReference type="SUPFAM" id="SSF52141">
    <property type="entry name" value="Uracil-DNA glycosylase-like"/>
    <property type="match status" value="1"/>
</dbReference>
<gene>
    <name evidence="6" type="primary">thp1</name>
    <name evidence="6" type="ORF">LTR05_001499</name>
</gene>
<dbReference type="GO" id="GO:0006285">
    <property type="term" value="P:base-excision repair, AP site formation"/>
    <property type="evidence" value="ECO:0007669"/>
    <property type="project" value="InterPro"/>
</dbReference>
<dbReference type="Proteomes" id="UP001309876">
    <property type="component" value="Unassembled WGS sequence"/>
</dbReference>
<feature type="compositionally biased region" description="Polar residues" evidence="4">
    <location>
        <begin position="57"/>
        <end position="70"/>
    </location>
</feature>
<evidence type="ECO:0000259" key="5">
    <source>
        <dbReference type="Pfam" id="PF03167"/>
    </source>
</evidence>
<dbReference type="InterPro" id="IPR015637">
    <property type="entry name" value="MUG/TDG"/>
</dbReference>
<keyword evidence="7" id="KW-1185">Reference proteome</keyword>